<proteinExistence type="predicted"/>
<organism evidence="2 3">
    <name type="scientific">Aquamicrobium lusatiense</name>
    <dbReference type="NCBI Taxonomy" id="89772"/>
    <lineage>
        <taxon>Bacteria</taxon>
        <taxon>Pseudomonadati</taxon>
        <taxon>Pseudomonadota</taxon>
        <taxon>Alphaproteobacteria</taxon>
        <taxon>Hyphomicrobiales</taxon>
        <taxon>Phyllobacteriaceae</taxon>
        <taxon>Aquamicrobium</taxon>
    </lineage>
</organism>
<evidence type="ECO:0000313" key="3">
    <source>
        <dbReference type="Proteomes" id="UP000533306"/>
    </source>
</evidence>
<keyword evidence="1" id="KW-1133">Transmembrane helix</keyword>
<dbReference type="Proteomes" id="UP000533306">
    <property type="component" value="Unassembled WGS sequence"/>
</dbReference>
<keyword evidence="1" id="KW-0812">Transmembrane</keyword>
<reference evidence="2 3" key="1">
    <citation type="submission" date="2020-08" db="EMBL/GenBank/DDBJ databases">
        <title>Genomic Encyclopedia of Type Strains, Phase IV (KMG-IV): sequencing the most valuable type-strain genomes for metagenomic binning, comparative biology and taxonomic classification.</title>
        <authorList>
            <person name="Goeker M."/>
        </authorList>
    </citation>
    <scope>NUCLEOTIDE SEQUENCE [LARGE SCALE GENOMIC DNA]</scope>
    <source>
        <strain evidence="2 3">DSM 11099</strain>
    </source>
</reference>
<feature type="transmembrane region" description="Helical" evidence="1">
    <location>
        <begin position="20"/>
        <end position="40"/>
    </location>
</feature>
<protein>
    <submittedName>
        <fullName evidence="2">Co/Zn/Cd efflux system component</fullName>
    </submittedName>
</protein>
<comment type="caution">
    <text evidence="2">The sequence shown here is derived from an EMBL/GenBank/DDBJ whole genome shotgun (WGS) entry which is preliminary data.</text>
</comment>
<gene>
    <name evidence="2" type="ORF">HNR59_004015</name>
</gene>
<name>A0A7W9S6E0_9HYPH</name>
<accession>A0A7W9S6E0</accession>
<sequence>MSNRFIEQQKPFGHQRLELLTGILVAALLAVVQQVVRFSYAPRPRI</sequence>
<keyword evidence="1" id="KW-0472">Membrane</keyword>
<evidence type="ECO:0000256" key="1">
    <source>
        <dbReference type="SAM" id="Phobius"/>
    </source>
</evidence>
<dbReference type="AlphaFoldDB" id="A0A7W9S6E0"/>
<keyword evidence="3" id="KW-1185">Reference proteome</keyword>
<dbReference type="EMBL" id="JACHEU010000007">
    <property type="protein sequence ID" value="MBB6014619.1"/>
    <property type="molecule type" value="Genomic_DNA"/>
</dbReference>
<evidence type="ECO:0000313" key="2">
    <source>
        <dbReference type="EMBL" id="MBB6014619.1"/>
    </source>
</evidence>